<accession>A0A162FAG8</accession>
<reference evidence="3 4" key="1">
    <citation type="submission" date="2016-04" db="EMBL/GenBank/DDBJ databases">
        <title>Genome sequence of Methanobrevibacter filiformis DSM 11501.</title>
        <authorList>
            <person name="Poehlein A."/>
            <person name="Seedorf H."/>
            <person name="Daniel R."/>
        </authorList>
    </citation>
    <scope>NUCLEOTIDE SEQUENCE [LARGE SCALE GENOMIC DNA]</scope>
    <source>
        <strain evidence="3 4">DSM 11501</strain>
    </source>
</reference>
<evidence type="ECO:0000256" key="2">
    <source>
        <dbReference type="SAM" id="Phobius"/>
    </source>
</evidence>
<feature type="transmembrane region" description="Helical" evidence="2">
    <location>
        <begin position="188"/>
        <end position="205"/>
    </location>
</feature>
<dbReference type="AlphaFoldDB" id="A0A162FAG8"/>
<sequence>MVFCSYCGTENANGSLKCYNCGKALPLIHDDNIKNYSSNNEFKVENSPNIPNNSISNIPNNGINSIPNNNNTDNYNTESIKEKYVSSDSKSFATDSNSNKTSYLDPPNNNNNNNNYSNESSTLYNREYHRNPNVLNKRNNVSFSESKYNSKYDLEEVTKEHSIEWDVIVATALIFIILTAILNRIFSVIGIFISLFIALIYILVATKNKNSLFKSIPIAIIMIAAISAYLSL</sequence>
<comment type="caution">
    <text evidence="3">The sequence shown here is derived from an EMBL/GenBank/DDBJ whole genome shotgun (WGS) entry which is preliminary data.</text>
</comment>
<evidence type="ECO:0000313" key="4">
    <source>
        <dbReference type="Proteomes" id="UP000077066"/>
    </source>
</evidence>
<dbReference type="Proteomes" id="UP000077066">
    <property type="component" value="Unassembled WGS sequence"/>
</dbReference>
<keyword evidence="2" id="KW-0812">Transmembrane</keyword>
<dbReference type="RefSeq" id="WP_066973900.1">
    <property type="nucleotide sequence ID" value="NZ_LWMT01000284.1"/>
</dbReference>
<keyword evidence="4" id="KW-1185">Reference proteome</keyword>
<keyword evidence="2" id="KW-1133">Transmembrane helix</keyword>
<gene>
    <name evidence="3" type="ORF">MBFIL_18520</name>
</gene>
<dbReference type="PATRIC" id="fig|55758.3.peg.2069"/>
<evidence type="ECO:0000256" key="1">
    <source>
        <dbReference type="SAM" id="MobiDB-lite"/>
    </source>
</evidence>
<protein>
    <recommendedName>
        <fullName evidence="5">Zinc-ribbon domain-containing protein</fullName>
    </recommendedName>
</protein>
<organism evidence="3 4">
    <name type="scientific">Methanobrevibacter filiformis</name>
    <dbReference type="NCBI Taxonomy" id="55758"/>
    <lineage>
        <taxon>Archaea</taxon>
        <taxon>Methanobacteriati</taxon>
        <taxon>Methanobacteriota</taxon>
        <taxon>Methanomada group</taxon>
        <taxon>Methanobacteria</taxon>
        <taxon>Methanobacteriales</taxon>
        <taxon>Methanobacteriaceae</taxon>
        <taxon>Methanobrevibacter</taxon>
    </lineage>
</organism>
<dbReference type="OrthoDB" id="77518at2157"/>
<feature type="region of interest" description="Disordered" evidence="1">
    <location>
        <begin position="44"/>
        <end position="120"/>
    </location>
</feature>
<evidence type="ECO:0000313" key="3">
    <source>
        <dbReference type="EMBL" id="KZX10235.1"/>
    </source>
</evidence>
<feature type="transmembrane region" description="Helical" evidence="2">
    <location>
        <begin position="212"/>
        <end position="230"/>
    </location>
</feature>
<keyword evidence="2" id="KW-0472">Membrane</keyword>
<proteinExistence type="predicted"/>
<dbReference type="EMBL" id="LWMT01000284">
    <property type="protein sequence ID" value="KZX10235.1"/>
    <property type="molecule type" value="Genomic_DNA"/>
</dbReference>
<feature type="compositionally biased region" description="Low complexity" evidence="1">
    <location>
        <begin position="46"/>
        <end position="71"/>
    </location>
</feature>
<name>A0A162FAG8_9EURY</name>
<feature type="compositionally biased region" description="Polar residues" evidence="1">
    <location>
        <begin position="86"/>
        <end position="102"/>
    </location>
</feature>
<evidence type="ECO:0008006" key="5">
    <source>
        <dbReference type="Google" id="ProtNLM"/>
    </source>
</evidence>